<dbReference type="GO" id="GO:0005829">
    <property type="term" value="C:cytosol"/>
    <property type="evidence" value="ECO:0007669"/>
    <property type="project" value="TreeGrafter"/>
</dbReference>
<sequence length="106" mass="11380">MRGGMGNMQGMMKKMQKMQKEMQEAQEALNATEFVGTANGDLVTVTFTGDKKMIAINIDPEVIDPEDSEILGDLILLATNDALAKIDAQTEASMGKYTKGLGIPGL</sequence>
<evidence type="ECO:0000313" key="4">
    <source>
        <dbReference type="EMBL" id="SFQ44972.1"/>
    </source>
</evidence>
<accession>A0A1I5YLD4</accession>
<comment type="subunit">
    <text evidence="2">Homodimer.</text>
</comment>
<dbReference type="InterPro" id="IPR036894">
    <property type="entry name" value="YbaB-like_sf"/>
</dbReference>
<dbReference type="PIRSF" id="PIRSF004555">
    <property type="entry name" value="UCP004555"/>
    <property type="match status" value="1"/>
</dbReference>
<reference evidence="4 5" key="1">
    <citation type="submission" date="2016-10" db="EMBL/GenBank/DDBJ databases">
        <authorList>
            <person name="de Groot N.N."/>
        </authorList>
    </citation>
    <scope>NUCLEOTIDE SEQUENCE [LARGE SCALE GENOMIC DNA]</scope>
    <source>
        <strain evidence="4 5">DSM 20581</strain>
    </source>
</reference>
<dbReference type="NCBIfam" id="TIGR00103">
    <property type="entry name" value="DNA_YbaB_EbfC"/>
    <property type="match status" value="1"/>
</dbReference>
<dbReference type="Gene3D" id="3.30.1310.10">
    <property type="entry name" value="Nucleoid-associated protein YbaB-like domain"/>
    <property type="match status" value="1"/>
</dbReference>
<keyword evidence="5" id="KW-1185">Reference proteome</keyword>
<evidence type="ECO:0000256" key="1">
    <source>
        <dbReference type="ARBA" id="ARBA00023125"/>
    </source>
</evidence>
<dbReference type="GO" id="GO:0043590">
    <property type="term" value="C:bacterial nucleoid"/>
    <property type="evidence" value="ECO:0007669"/>
    <property type="project" value="UniProtKB-UniRule"/>
</dbReference>
<dbReference type="SUPFAM" id="SSF82607">
    <property type="entry name" value="YbaB-like"/>
    <property type="match status" value="1"/>
</dbReference>
<dbReference type="GO" id="GO:0003677">
    <property type="term" value="F:DNA binding"/>
    <property type="evidence" value="ECO:0007669"/>
    <property type="project" value="UniProtKB-UniRule"/>
</dbReference>
<feature type="region of interest" description="Disordered" evidence="3">
    <location>
        <begin position="1"/>
        <end position="24"/>
    </location>
</feature>
<dbReference type="RefSeq" id="WP_092481108.1">
    <property type="nucleotide sequence ID" value="NZ_FOXW01000009.1"/>
</dbReference>
<dbReference type="Proteomes" id="UP000199136">
    <property type="component" value="Unassembled WGS sequence"/>
</dbReference>
<dbReference type="OrthoDB" id="9795263at2"/>
<name>A0A1I5YLD4_9LACT</name>
<comment type="function">
    <text evidence="2">Binds to DNA and alters its conformation. May be involved in regulation of gene expression, nucleoid organization and DNA protection.</text>
</comment>
<organism evidence="4 5">
    <name type="scientific">Desemzia incerta</name>
    <dbReference type="NCBI Taxonomy" id="82801"/>
    <lineage>
        <taxon>Bacteria</taxon>
        <taxon>Bacillati</taxon>
        <taxon>Bacillota</taxon>
        <taxon>Bacilli</taxon>
        <taxon>Lactobacillales</taxon>
        <taxon>Carnobacteriaceae</taxon>
        <taxon>Desemzia</taxon>
    </lineage>
</organism>
<evidence type="ECO:0000256" key="2">
    <source>
        <dbReference type="HAMAP-Rule" id="MF_00274"/>
    </source>
</evidence>
<dbReference type="Pfam" id="PF02575">
    <property type="entry name" value="YbaB_DNA_bd"/>
    <property type="match status" value="1"/>
</dbReference>
<evidence type="ECO:0000313" key="5">
    <source>
        <dbReference type="Proteomes" id="UP000199136"/>
    </source>
</evidence>
<dbReference type="AlphaFoldDB" id="A0A1I5YLD4"/>
<keyword evidence="2" id="KW-0963">Cytoplasm</keyword>
<dbReference type="EMBL" id="FOXW01000009">
    <property type="protein sequence ID" value="SFQ44972.1"/>
    <property type="molecule type" value="Genomic_DNA"/>
</dbReference>
<evidence type="ECO:0000256" key="3">
    <source>
        <dbReference type="SAM" id="MobiDB-lite"/>
    </source>
</evidence>
<dbReference type="InterPro" id="IPR004401">
    <property type="entry name" value="YbaB/EbfC"/>
</dbReference>
<dbReference type="PANTHER" id="PTHR33449:SF1">
    <property type="entry name" value="NUCLEOID-ASSOCIATED PROTEIN YBAB"/>
    <property type="match status" value="1"/>
</dbReference>
<gene>
    <name evidence="4" type="ORF">SAMN04488506_2098</name>
</gene>
<dbReference type="HAMAP" id="MF_00274">
    <property type="entry name" value="DNA_YbaB_EbfC"/>
    <property type="match status" value="1"/>
</dbReference>
<dbReference type="STRING" id="82801.SAMN04488506_2098"/>
<proteinExistence type="inferred from homology"/>
<dbReference type="PANTHER" id="PTHR33449">
    <property type="entry name" value="NUCLEOID-ASSOCIATED PROTEIN YBAB"/>
    <property type="match status" value="1"/>
</dbReference>
<comment type="subcellular location">
    <subcellularLocation>
        <location evidence="2">Cytoplasm</location>
        <location evidence="2">Nucleoid</location>
    </subcellularLocation>
</comment>
<protein>
    <recommendedName>
        <fullName evidence="2">Nucleoid-associated protein SAMN04488506_2098</fullName>
    </recommendedName>
</protein>
<keyword evidence="1 2" id="KW-0238">DNA-binding</keyword>
<comment type="similarity">
    <text evidence="2">Belongs to the YbaB/EbfC family.</text>
</comment>